<feature type="region of interest" description="Disordered" evidence="1">
    <location>
        <begin position="43"/>
        <end position="79"/>
    </location>
</feature>
<accession>A0ABN8I6U0</accession>
<evidence type="ECO:0000313" key="3">
    <source>
        <dbReference type="Proteomes" id="UP000837857"/>
    </source>
</evidence>
<organism evidence="2 3">
    <name type="scientific">Iphiclides podalirius</name>
    <name type="common">scarce swallowtail</name>
    <dbReference type="NCBI Taxonomy" id="110791"/>
    <lineage>
        <taxon>Eukaryota</taxon>
        <taxon>Metazoa</taxon>
        <taxon>Ecdysozoa</taxon>
        <taxon>Arthropoda</taxon>
        <taxon>Hexapoda</taxon>
        <taxon>Insecta</taxon>
        <taxon>Pterygota</taxon>
        <taxon>Neoptera</taxon>
        <taxon>Endopterygota</taxon>
        <taxon>Lepidoptera</taxon>
        <taxon>Glossata</taxon>
        <taxon>Ditrysia</taxon>
        <taxon>Papilionoidea</taxon>
        <taxon>Papilionidae</taxon>
        <taxon>Papilioninae</taxon>
        <taxon>Iphiclides</taxon>
    </lineage>
</organism>
<evidence type="ECO:0000256" key="1">
    <source>
        <dbReference type="SAM" id="MobiDB-lite"/>
    </source>
</evidence>
<proteinExistence type="predicted"/>
<protein>
    <submittedName>
        <fullName evidence="2">Uncharacterized protein</fullName>
    </submittedName>
</protein>
<dbReference type="Proteomes" id="UP000837857">
    <property type="component" value="Chromosome 17"/>
</dbReference>
<dbReference type="EMBL" id="OW152829">
    <property type="protein sequence ID" value="CAH2047529.1"/>
    <property type="molecule type" value="Genomic_DNA"/>
</dbReference>
<reference evidence="2" key="1">
    <citation type="submission" date="2022-03" db="EMBL/GenBank/DDBJ databases">
        <authorList>
            <person name="Martin H S."/>
        </authorList>
    </citation>
    <scope>NUCLEOTIDE SEQUENCE</scope>
</reference>
<gene>
    <name evidence="2" type="ORF">IPOD504_LOCUS5818</name>
</gene>
<evidence type="ECO:0000313" key="2">
    <source>
        <dbReference type="EMBL" id="CAH2047529.1"/>
    </source>
</evidence>
<keyword evidence="3" id="KW-1185">Reference proteome</keyword>
<feature type="non-terminal residue" evidence="2">
    <location>
        <position position="1"/>
    </location>
</feature>
<sequence>MRFASTPKWYHVYFIDNGPEDSGTPQNQIGNSQRAIAGVKVPYSSGCIRHGPDPATPDPRARIPGRNRSRDPPFPTGQL</sequence>
<name>A0ABN8I6U0_9NEOP</name>